<comment type="catalytic activity">
    <reaction evidence="9">
        <text>a 5,6-dihydrouridine in mRNA + NAD(+) = a uridine in mRNA + NADH + H(+)</text>
        <dbReference type="Rhea" id="RHEA:69851"/>
        <dbReference type="Rhea" id="RHEA-COMP:14658"/>
        <dbReference type="Rhea" id="RHEA-COMP:17789"/>
        <dbReference type="ChEBI" id="CHEBI:15378"/>
        <dbReference type="ChEBI" id="CHEBI:57540"/>
        <dbReference type="ChEBI" id="CHEBI:57945"/>
        <dbReference type="ChEBI" id="CHEBI:65315"/>
        <dbReference type="ChEBI" id="CHEBI:74443"/>
    </reaction>
    <physiologicalReaction direction="right-to-left" evidence="9">
        <dbReference type="Rhea" id="RHEA:69853"/>
    </physiologicalReaction>
</comment>
<dbReference type="GO" id="GO:0102265">
    <property type="term" value="F:tRNA-dihydrouridine47 synthase activity"/>
    <property type="evidence" value="ECO:0007669"/>
    <property type="project" value="UniProtKB-EC"/>
</dbReference>
<comment type="similarity">
    <text evidence="12">Belongs to the dus family.</text>
</comment>
<dbReference type="GO" id="GO:0050660">
    <property type="term" value="F:flavin adenine dinucleotide binding"/>
    <property type="evidence" value="ECO:0007669"/>
    <property type="project" value="InterPro"/>
</dbReference>
<evidence type="ECO:0000256" key="14">
    <source>
        <dbReference type="PIRSR" id="PIRSR006621-2"/>
    </source>
</evidence>
<evidence type="ECO:0000313" key="16">
    <source>
        <dbReference type="Ensembl" id="ENSJHYP00000000704.1"/>
    </source>
</evidence>
<keyword evidence="5 12" id="KW-0819">tRNA processing</keyword>
<keyword evidence="14" id="KW-0547">Nucleotide-binding</keyword>
<dbReference type="EC" id="1.3.1.-" evidence="12"/>
<evidence type="ECO:0000256" key="10">
    <source>
        <dbReference type="ARBA" id="ARBA00049447"/>
    </source>
</evidence>
<comment type="function">
    <text evidence="12">Catalyzes the synthesis of dihydrouridine, a modified base found in the D-loop of most tRNAs.</text>
</comment>
<dbReference type="Gene3D" id="3.20.20.70">
    <property type="entry name" value="Aldolase class I"/>
    <property type="match status" value="1"/>
</dbReference>
<evidence type="ECO:0000256" key="11">
    <source>
        <dbReference type="ARBA" id="ARBA00049513"/>
    </source>
</evidence>
<sequence>MVGTNPAEFWSKADELCKSEKMDPNLTFNIAGIELKDRYVQAPLAGFSTITMRNFAHRYGAGLSYTEMISANALFYGSQDTFEMLHDTQRDEGPLALQLFGYEIDHIEKAIEIVEKEAKYTFLDFNLGCPVPKVMKQKAGSHLLTDLPYLYKLMSAIVKKSNHPVVAKTRLGFSNPEDITKIVKVLEDAGVKAIAIHGRTRSQFYTGHADYNYIAKAKSIANVPIIANGDIDEKNAKDVFDLTKADALMIGRAAIGNPLIFKDLVDLEEGNPLTIRTYKDNLEILKEYIDYSYGFERDAHKVSLALRTIAPAFLTGLPSIKKVRTLMVHCNSKEEYIELIDKALNGEIE</sequence>
<dbReference type="PANTHER" id="PTHR45846">
    <property type="entry name" value="TRNA-DIHYDROURIDINE(47) SYNTHASE [NAD(P)(+)]-LIKE"/>
    <property type="match status" value="1"/>
</dbReference>
<feature type="binding site" evidence="14">
    <location>
        <position position="197"/>
    </location>
    <ligand>
        <name>FMN</name>
        <dbReference type="ChEBI" id="CHEBI:58210"/>
    </ligand>
</feature>
<evidence type="ECO:0000256" key="12">
    <source>
        <dbReference type="PIRNR" id="PIRNR006621"/>
    </source>
</evidence>
<comment type="similarity">
    <text evidence="2">Belongs to the Dus family. Dus3 subfamily.</text>
</comment>
<evidence type="ECO:0000259" key="15">
    <source>
        <dbReference type="Pfam" id="PF01207"/>
    </source>
</evidence>
<keyword evidence="4 12" id="KW-0288">FMN</keyword>
<feature type="domain" description="DUS-like FMN-binding" evidence="15">
    <location>
        <begin position="41"/>
        <end position="342"/>
    </location>
</feature>
<feature type="active site" description="Proton donor" evidence="13">
    <location>
        <position position="129"/>
    </location>
</feature>
<feature type="binding site" evidence="14">
    <location>
        <begin position="251"/>
        <end position="252"/>
    </location>
    <ligand>
        <name>FMN</name>
        <dbReference type="ChEBI" id="CHEBI:58210"/>
    </ligand>
</feature>
<reference evidence="16" key="1">
    <citation type="submission" date="2025-08" db="UniProtKB">
        <authorList>
            <consortium name="Ensembl"/>
        </authorList>
    </citation>
    <scope>IDENTIFICATION</scope>
</reference>
<dbReference type="Pfam" id="PF01207">
    <property type="entry name" value="Dus"/>
    <property type="match status" value="1"/>
</dbReference>
<organism evidence="16 17">
    <name type="scientific">Junco hyemalis</name>
    <name type="common">Dark-eyed junco</name>
    <dbReference type="NCBI Taxonomy" id="40217"/>
    <lineage>
        <taxon>Eukaryota</taxon>
        <taxon>Metazoa</taxon>
        <taxon>Chordata</taxon>
        <taxon>Craniata</taxon>
        <taxon>Vertebrata</taxon>
        <taxon>Euteleostomi</taxon>
        <taxon>Archelosauria</taxon>
        <taxon>Archosauria</taxon>
        <taxon>Dinosauria</taxon>
        <taxon>Saurischia</taxon>
        <taxon>Theropoda</taxon>
        <taxon>Coelurosauria</taxon>
        <taxon>Aves</taxon>
        <taxon>Neognathae</taxon>
        <taxon>Neoaves</taxon>
        <taxon>Telluraves</taxon>
        <taxon>Australaves</taxon>
        <taxon>Passeriformes</taxon>
        <taxon>Passerellidae</taxon>
        <taxon>Junco</taxon>
    </lineage>
</organism>
<evidence type="ECO:0000256" key="2">
    <source>
        <dbReference type="ARBA" id="ARBA00005451"/>
    </source>
</evidence>
<keyword evidence="7 12" id="KW-0560">Oxidoreductase</keyword>
<dbReference type="InterPro" id="IPR035587">
    <property type="entry name" value="DUS-like_FMN-bd"/>
</dbReference>
<dbReference type="InterPro" id="IPR001269">
    <property type="entry name" value="DUS_fam"/>
</dbReference>
<dbReference type="GO" id="GO:0003723">
    <property type="term" value="F:RNA binding"/>
    <property type="evidence" value="ECO:0007669"/>
    <property type="project" value="TreeGrafter"/>
</dbReference>
<feature type="binding site" evidence="14">
    <location>
        <position position="168"/>
    </location>
    <ligand>
        <name>FMN</name>
        <dbReference type="ChEBI" id="CHEBI:58210"/>
    </ligand>
</feature>
<evidence type="ECO:0000256" key="5">
    <source>
        <dbReference type="ARBA" id="ARBA00022694"/>
    </source>
</evidence>
<evidence type="ECO:0000256" key="1">
    <source>
        <dbReference type="ARBA" id="ARBA00001917"/>
    </source>
</evidence>
<proteinExistence type="inferred from homology"/>
<accession>A0A8C5I917</accession>
<evidence type="ECO:0000313" key="17">
    <source>
        <dbReference type="Proteomes" id="UP000694408"/>
    </source>
</evidence>
<evidence type="ECO:0000256" key="4">
    <source>
        <dbReference type="ARBA" id="ARBA00022643"/>
    </source>
</evidence>
<comment type="cofactor">
    <cofactor evidence="1 12 14">
        <name>FMN</name>
        <dbReference type="ChEBI" id="CHEBI:58210"/>
    </cofactor>
</comment>
<evidence type="ECO:0000256" key="6">
    <source>
        <dbReference type="ARBA" id="ARBA00022857"/>
    </source>
</evidence>
<dbReference type="SUPFAM" id="SSF51395">
    <property type="entry name" value="FMN-linked oxidoreductases"/>
    <property type="match status" value="1"/>
</dbReference>
<protein>
    <recommendedName>
        <fullName evidence="12">tRNA-dihydrouridine synthase</fullName>
        <ecNumber evidence="12">1.3.1.-</ecNumber>
    </recommendedName>
</protein>
<name>A0A8C5I917_JUNHY</name>
<dbReference type="Proteomes" id="UP000694408">
    <property type="component" value="Unplaced"/>
</dbReference>
<dbReference type="CDD" id="cd02801">
    <property type="entry name" value="DUS_like_FMN"/>
    <property type="match status" value="1"/>
</dbReference>
<feature type="binding site" evidence="14">
    <location>
        <position position="98"/>
    </location>
    <ligand>
        <name>FMN</name>
        <dbReference type="ChEBI" id="CHEBI:58210"/>
    </ligand>
</feature>
<comment type="catalytic activity">
    <reaction evidence="10">
        <text>a 5,6-dihydrouridine in mRNA + NADP(+) = a uridine in mRNA + NADPH + H(+)</text>
        <dbReference type="Rhea" id="RHEA:69855"/>
        <dbReference type="Rhea" id="RHEA-COMP:14658"/>
        <dbReference type="Rhea" id="RHEA-COMP:17789"/>
        <dbReference type="ChEBI" id="CHEBI:15378"/>
        <dbReference type="ChEBI" id="CHEBI:57783"/>
        <dbReference type="ChEBI" id="CHEBI:58349"/>
        <dbReference type="ChEBI" id="CHEBI:65315"/>
        <dbReference type="ChEBI" id="CHEBI:74443"/>
    </reaction>
    <physiologicalReaction direction="right-to-left" evidence="10">
        <dbReference type="Rhea" id="RHEA:69857"/>
    </physiologicalReaction>
</comment>
<evidence type="ECO:0000256" key="3">
    <source>
        <dbReference type="ARBA" id="ARBA00022630"/>
    </source>
</evidence>
<dbReference type="PIRSF" id="PIRSF006621">
    <property type="entry name" value="Dus"/>
    <property type="match status" value="1"/>
</dbReference>
<evidence type="ECO:0000256" key="13">
    <source>
        <dbReference type="PIRSR" id="PIRSR006621-1"/>
    </source>
</evidence>
<reference evidence="16" key="2">
    <citation type="submission" date="2025-09" db="UniProtKB">
        <authorList>
            <consortium name="Ensembl"/>
        </authorList>
    </citation>
    <scope>IDENTIFICATION</scope>
</reference>
<comment type="catalytic activity">
    <reaction evidence="11">
        <text>5,6-dihydrouridine(47) in tRNA + NADP(+) = uridine(47) in tRNA + NADPH + H(+)</text>
        <dbReference type="Rhea" id="RHEA:53360"/>
        <dbReference type="Rhea" id="RHEA-COMP:13539"/>
        <dbReference type="Rhea" id="RHEA-COMP:13540"/>
        <dbReference type="ChEBI" id="CHEBI:15378"/>
        <dbReference type="ChEBI" id="CHEBI:57783"/>
        <dbReference type="ChEBI" id="CHEBI:58349"/>
        <dbReference type="ChEBI" id="CHEBI:65315"/>
        <dbReference type="ChEBI" id="CHEBI:74443"/>
        <dbReference type="EC" id="1.3.1.89"/>
    </reaction>
    <physiologicalReaction direction="right-to-left" evidence="11">
        <dbReference type="Rhea" id="RHEA:53362"/>
    </physiologicalReaction>
</comment>
<dbReference type="PROSITE" id="PS01136">
    <property type="entry name" value="UPF0034"/>
    <property type="match status" value="1"/>
</dbReference>
<dbReference type="AlphaFoldDB" id="A0A8C5I917"/>
<dbReference type="InterPro" id="IPR018517">
    <property type="entry name" value="tRNA_hU_synthase_CS"/>
</dbReference>
<evidence type="ECO:0000256" key="9">
    <source>
        <dbReference type="ARBA" id="ARBA00048342"/>
    </source>
</evidence>
<keyword evidence="3 12" id="KW-0285">Flavoprotein</keyword>
<dbReference type="InterPro" id="IPR013785">
    <property type="entry name" value="Aldolase_TIM"/>
</dbReference>
<dbReference type="OMA" id="RPWLFAD"/>
<evidence type="ECO:0000256" key="8">
    <source>
        <dbReference type="ARBA" id="ARBA00048266"/>
    </source>
</evidence>
<keyword evidence="17" id="KW-1185">Reference proteome</keyword>
<keyword evidence="6" id="KW-0521">NADP</keyword>
<dbReference type="PANTHER" id="PTHR45846:SF1">
    <property type="entry name" value="TRNA-DIHYDROURIDINE(47) SYNTHASE [NAD(P)(+)]-LIKE"/>
    <property type="match status" value="1"/>
</dbReference>
<evidence type="ECO:0000256" key="7">
    <source>
        <dbReference type="ARBA" id="ARBA00023002"/>
    </source>
</evidence>
<comment type="catalytic activity">
    <reaction evidence="8">
        <text>5,6-dihydrouridine(47) in tRNA + NAD(+) = uridine(47) in tRNA + NADH + H(+)</text>
        <dbReference type="Rhea" id="RHEA:53364"/>
        <dbReference type="Rhea" id="RHEA-COMP:13539"/>
        <dbReference type="Rhea" id="RHEA-COMP:13540"/>
        <dbReference type="ChEBI" id="CHEBI:15378"/>
        <dbReference type="ChEBI" id="CHEBI:57540"/>
        <dbReference type="ChEBI" id="CHEBI:57945"/>
        <dbReference type="ChEBI" id="CHEBI:65315"/>
        <dbReference type="ChEBI" id="CHEBI:74443"/>
        <dbReference type="EC" id="1.3.1.89"/>
    </reaction>
    <physiologicalReaction direction="right-to-left" evidence="8">
        <dbReference type="Rhea" id="RHEA:53366"/>
    </physiologicalReaction>
</comment>
<dbReference type="Ensembl" id="ENSJHYT00000000903.1">
    <property type="protein sequence ID" value="ENSJHYP00000000704.1"/>
    <property type="gene ID" value="ENSJHYG00000000646.1"/>
</dbReference>